<keyword evidence="6" id="KW-0072">Autophagy</keyword>
<dbReference type="EMBL" id="JBBPFD010000001">
    <property type="protein sequence ID" value="KAK7945057.1"/>
    <property type="molecule type" value="Genomic_DNA"/>
</dbReference>
<keyword evidence="16" id="KW-1185">Reference proteome</keyword>
<feature type="domain" description="ACB" evidence="14">
    <location>
        <begin position="11"/>
        <end position="101"/>
    </location>
</feature>
<evidence type="ECO:0000256" key="11">
    <source>
        <dbReference type="PIRNR" id="PIRNR002412"/>
    </source>
</evidence>
<comment type="similarity">
    <text evidence="2">Belongs to the ATG37 family.</text>
</comment>
<evidence type="ECO:0000256" key="6">
    <source>
        <dbReference type="ARBA" id="ARBA00023006"/>
    </source>
</evidence>
<dbReference type="PRINTS" id="PR00689">
    <property type="entry name" value="ACOABINDINGP"/>
</dbReference>
<dbReference type="SUPFAM" id="SSF47027">
    <property type="entry name" value="Acyl-CoA binding protein"/>
    <property type="match status" value="1"/>
</dbReference>
<proteinExistence type="inferred from homology"/>
<accession>A0AAW0QAX3</accession>
<dbReference type="GO" id="GO:0000062">
    <property type="term" value="F:fatty-acyl-CoA binding"/>
    <property type="evidence" value="ECO:0007669"/>
    <property type="project" value="InterPro"/>
</dbReference>
<evidence type="ECO:0000256" key="7">
    <source>
        <dbReference type="ARBA" id="ARBA00023054"/>
    </source>
</evidence>
<dbReference type="PROSITE" id="PS00880">
    <property type="entry name" value="ACB_1"/>
    <property type="match status" value="1"/>
</dbReference>
<evidence type="ECO:0000256" key="5">
    <source>
        <dbReference type="ARBA" id="ARBA00022989"/>
    </source>
</evidence>
<evidence type="ECO:0000256" key="13">
    <source>
        <dbReference type="SAM" id="Phobius"/>
    </source>
</evidence>
<evidence type="ECO:0000256" key="12">
    <source>
        <dbReference type="SAM" id="MobiDB-lite"/>
    </source>
</evidence>
<dbReference type="AlphaFoldDB" id="A0AAW0QAX3"/>
<comment type="caution">
    <text evidence="15">The sequence shown here is derived from an EMBL/GenBank/DDBJ whole genome shotgun (WGS) entry which is preliminary data.</text>
</comment>
<comment type="function">
    <text evidence="10">Acyl-CoA binding protein which acts as the peroxisome receptor for pexophagy but is dispensable for aggrephagy and nonselective autophagy. Binds medium- and long-chain acyl-CoA esters.</text>
</comment>
<evidence type="ECO:0000256" key="10">
    <source>
        <dbReference type="ARBA" id="ARBA00025481"/>
    </source>
</evidence>
<protein>
    <recommendedName>
        <fullName evidence="11">Acyl-CoA-binding domain-containing protein 5</fullName>
    </recommendedName>
</protein>
<keyword evidence="5 13" id="KW-1133">Transmembrane helix</keyword>
<reference evidence="16" key="1">
    <citation type="submission" date="2024-04" db="EMBL/GenBank/DDBJ databases">
        <title>Salinicola lusitanus LLJ914,a marine bacterium isolated from the Okinawa Trough.</title>
        <authorList>
            <person name="Li J."/>
        </authorList>
    </citation>
    <scope>NUCLEOTIDE SEQUENCE [LARGE SCALE GENOMIC DNA]</scope>
</reference>
<dbReference type="InterPro" id="IPR035984">
    <property type="entry name" value="Acyl-CoA-binding_sf"/>
</dbReference>
<evidence type="ECO:0000256" key="9">
    <source>
        <dbReference type="ARBA" id="ARBA00023136"/>
    </source>
</evidence>
<dbReference type="InterPro" id="IPR014352">
    <property type="entry name" value="FERM/acyl-CoA-bd_prot_sf"/>
</dbReference>
<dbReference type="Gene3D" id="1.20.80.10">
    <property type="match status" value="1"/>
</dbReference>
<keyword evidence="7" id="KW-0175">Coiled coil</keyword>
<comment type="subcellular location">
    <subcellularLocation>
        <location evidence="1">Membrane</location>
        <topology evidence="1">Single-pass membrane protein</topology>
    </subcellularLocation>
</comment>
<dbReference type="GO" id="GO:0016020">
    <property type="term" value="C:membrane"/>
    <property type="evidence" value="ECO:0007669"/>
    <property type="project" value="UniProtKB-SubCell"/>
</dbReference>
<dbReference type="InterPro" id="IPR016347">
    <property type="entry name" value="ACBD5"/>
</dbReference>
<dbReference type="InterPro" id="IPR022408">
    <property type="entry name" value="Acyl-CoA-binding_prot_CS"/>
</dbReference>
<feature type="compositionally biased region" description="Low complexity" evidence="12">
    <location>
        <begin position="250"/>
        <end position="261"/>
    </location>
</feature>
<keyword evidence="8 11" id="KW-0446">Lipid-binding</keyword>
<dbReference type="PROSITE" id="PS51228">
    <property type="entry name" value="ACB_2"/>
    <property type="match status" value="1"/>
</dbReference>
<evidence type="ECO:0000313" key="16">
    <source>
        <dbReference type="Proteomes" id="UP001460270"/>
    </source>
</evidence>
<evidence type="ECO:0000259" key="14">
    <source>
        <dbReference type="PROSITE" id="PS51228"/>
    </source>
</evidence>
<dbReference type="FunFam" id="1.20.80.10:FF:000010">
    <property type="entry name" value="Acyl-CoA-binding domain-containing protein 5"/>
    <property type="match status" value="1"/>
</dbReference>
<dbReference type="PANTHER" id="PTHR23310">
    <property type="entry name" value="ACYL-COA-BINDING PROTEIN, ACBP"/>
    <property type="match status" value="1"/>
</dbReference>
<evidence type="ECO:0000313" key="15">
    <source>
        <dbReference type="EMBL" id="KAK7945057.1"/>
    </source>
</evidence>
<feature type="compositionally biased region" description="Polar residues" evidence="12">
    <location>
        <begin position="262"/>
        <end position="272"/>
    </location>
</feature>
<dbReference type="PIRSF" id="PIRSF002412">
    <property type="entry name" value="MA_DBI"/>
    <property type="match status" value="1"/>
</dbReference>
<dbReference type="GO" id="GO:0000425">
    <property type="term" value="P:pexophagy"/>
    <property type="evidence" value="ECO:0007669"/>
    <property type="project" value="InterPro"/>
</dbReference>
<dbReference type="PANTHER" id="PTHR23310:SF6">
    <property type="entry name" value="ACYL-COA-BINDING DOMAIN-CONTAINING PROTEIN 5"/>
    <property type="match status" value="1"/>
</dbReference>
<keyword evidence="3 11" id="KW-0813">Transport</keyword>
<feature type="region of interest" description="Disordered" evidence="12">
    <location>
        <begin position="244"/>
        <end position="278"/>
    </location>
</feature>
<dbReference type="Pfam" id="PF00887">
    <property type="entry name" value="ACBP"/>
    <property type="match status" value="1"/>
</dbReference>
<feature type="transmembrane region" description="Helical" evidence="13">
    <location>
        <begin position="489"/>
        <end position="510"/>
    </location>
</feature>
<name>A0AAW0QAX3_9GOBI</name>
<dbReference type="GO" id="GO:0006631">
    <property type="term" value="P:fatty acid metabolic process"/>
    <property type="evidence" value="ECO:0007669"/>
    <property type="project" value="TreeGrafter"/>
</dbReference>
<evidence type="ECO:0000256" key="4">
    <source>
        <dbReference type="ARBA" id="ARBA00022692"/>
    </source>
</evidence>
<keyword evidence="9 13" id="KW-0472">Membrane</keyword>
<sequence length="517" mass="58823">MSPEEEDEYSLEEKFDAAVKVMWTLPEDGPYQPSDDMMLMFYSYYKQATLGPCNVPRPTGFWDTRGKAKWDAWSALGNMTREEAMKNYVEDIQLILETIPISSEVTDLVQKLGNFFTEVESNDEDSEENEVDRRPFTRPFAKHTVELAMKPTIQGNIVHCTGYGDFWDEIQNLSETENNDSLVDLNVDREESKNLHISCDCKHCKGKTNNAEDISDGDYEEDELEEKAWNLDPKLLMVDNKRWRSDNQGSNSSSMEPSVSSVTNGTHSSLNSEMEEEELACSIDPTIQNNPYIQFNGHPSVPSLPAGINVKSTDSDNEEFCDSMEHLAVDEGLPMSKVQIRDSRLFSIRQCDTWLNSALSSQKNTGPSDGIKTVDFKSAMSRRWTITGSLFYRYFGSTCDSQSDLNVHVPGCYVSQSTQSLCSSRENVNEQIATALLRLQHDMDSVLHKLQTLEVLQTSLPPSPSLDQRPLAAARQFIRLSWWPSQSSAISVFFTVIWPVFAHWLVQLYLRRRRRIT</sequence>
<evidence type="ECO:0000256" key="8">
    <source>
        <dbReference type="ARBA" id="ARBA00023121"/>
    </source>
</evidence>
<organism evidence="15 16">
    <name type="scientific">Mugilogobius chulae</name>
    <name type="common">yellowstripe goby</name>
    <dbReference type="NCBI Taxonomy" id="88201"/>
    <lineage>
        <taxon>Eukaryota</taxon>
        <taxon>Metazoa</taxon>
        <taxon>Chordata</taxon>
        <taxon>Craniata</taxon>
        <taxon>Vertebrata</taxon>
        <taxon>Euteleostomi</taxon>
        <taxon>Actinopterygii</taxon>
        <taxon>Neopterygii</taxon>
        <taxon>Teleostei</taxon>
        <taxon>Neoteleostei</taxon>
        <taxon>Acanthomorphata</taxon>
        <taxon>Gobiaria</taxon>
        <taxon>Gobiiformes</taxon>
        <taxon>Gobioidei</taxon>
        <taxon>Gobiidae</taxon>
        <taxon>Gobionellinae</taxon>
        <taxon>Mugilogobius</taxon>
    </lineage>
</organism>
<dbReference type="Proteomes" id="UP001460270">
    <property type="component" value="Unassembled WGS sequence"/>
</dbReference>
<evidence type="ECO:0000256" key="1">
    <source>
        <dbReference type="ARBA" id="ARBA00004167"/>
    </source>
</evidence>
<dbReference type="InterPro" id="IPR000582">
    <property type="entry name" value="Acyl-CoA-binding_protein"/>
</dbReference>
<keyword evidence="4 13" id="KW-0812">Transmembrane</keyword>
<evidence type="ECO:0000256" key="2">
    <source>
        <dbReference type="ARBA" id="ARBA00010310"/>
    </source>
</evidence>
<dbReference type="GO" id="GO:0005777">
    <property type="term" value="C:peroxisome"/>
    <property type="evidence" value="ECO:0007669"/>
    <property type="project" value="TreeGrafter"/>
</dbReference>
<gene>
    <name evidence="15" type="ORF">WMY93_000785</name>
</gene>
<evidence type="ECO:0000256" key="3">
    <source>
        <dbReference type="ARBA" id="ARBA00022448"/>
    </source>
</evidence>